<organism evidence="2 3">
    <name type="scientific">Ophiophagus hannah</name>
    <name type="common">King cobra</name>
    <name type="synonym">Naja hannah</name>
    <dbReference type="NCBI Taxonomy" id="8665"/>
    <lineage>
        <taxon>Eukaryota</taxon>
        <taxon>Metazoa</taxon>
        <taxon>Chordata</taxon>
        <taxon>Craniata</taxon>
        <taxon>Vertebrata</taxon>
        <taxon>Euteleostomi</taxon>
        <taxon>Lepidosauria</taxon>
        <taxon>Squamata</taxon>
        <taxon>Bifurcata</taxon>
        <taxon>Unidentata</taxon>
        <taxon>Episquamata</taxon>
        <taxon>Toxicofera</taxon>
        <taxon>Serpentes</taxon>
        <taxon>Colubroidea</taxon>
        <taxon>Elapidae</taxon>
        <taxon>Elapinae</taxon>
        <taxon>Ophiophagus</taxon>
    </lineage>
</organism>
<dbReference type="Proteomes" id="UP000018936">
    <property type="component" value="Unassembled WGS sequence"/>
</dbReference>
<evidence type="ECO:0000313" key="2">
    <source>
        <dbReference type="EMBL" id="ETE72374.1"/>
    </source>
</evidence>
<proteinExistence type="predicted"/>
<reference evidence="2 3" key="1">
    <citation type="journal article" date="2013" name="Proc. Natl. Acad. Sci. U.S.A.">
        <title>The king cobra genome reveals dynamic gene evolution and adaptation in the snake venom system.</title>
        <authorList>
            <person name="Vonk F.J."/>
            <person name="Casewell N.R."/>
            <person name="Henkel C.V."/>
            <person name="Heimberg A.M."/>
            <person name="Jansen H.J."/>
            <person name="McCleary R.J."/>
            <person name="Kerkkamp H.M."/>
            <person name="Vos R.A."/>
            <person name="Guerreiro I."/>
            <person name="Calvete J.J."/>
            <person name="Wuster W."/>
            <person name="Woods A.E."/>
            <person name="Logan J.M."/>
            <person name="Harrison R.A."/>
            <person name="Castoe T.A."/>
            <person name="de Koning A.P."/>
            <person name="Pollock D.D."/>
            <person name="Yandell M."/>
            <person name="Calderon D."/>
            <person name="Renjifo C."/>
            <person name="Currier R.B."/>
            <person name="Salgado D."/>
            <person name="Pla D."/>
            <person name="Sanz L."/>
            <person name="Hyder A.S."/>
            <person name="Ribeiro J.M."/>
            <person name="Arntzen J.W."/>
            <person name="van den Thillart G.E."/>
            <person name="Boetzer M."/>
            <person name="Pirovano W."/>
            <person name="Dirks R.P."/>
            <person name="Spaink H.P."/>
            <person name="Duboule D."/>
            <person name="McGlinn E."/>
            <person name="Kini R.M."/>
            <person name="Richardson M.K."/>
        </authorList>
    </citation>
    <scope>NUCLEOTIDE SEQUENCE</scope>
    <source>
        <tissue evidence="2">Blood</tissue>
    </source>
</reference>
<dbReference type="EMBL" id="AZIM01000233">
    <property type="protein sequence ID" value="ETE72374.1"/>
    <property type="molecule type" value="Genomic_DNA"/>
</dbReference>
<evidence type="ECO:0000256" key="1">
    <source>
        <dbReference type="SAM" id="MobiDB-lite"/>
    </source>
</evidence>
<gene>
    <name evidence="2" type="primary">SH3GL2</name>
    <name evidence="2" type="ORF">L345_01791</name>
</gene>
<feature type="compositionally biased region" description="Polar residues" evidence="1">
    <location>
        <begin position="7"/>
        <end position="17"/>
    </location>
</feature>
<name>V8PCU5_OPHHA</name>
<feature type="compositionally biased region" description="Basic and acidic residues" evidence="1">
    <location>
        <begin position="44"/>
        <end position="53"/>
    </location>
</feature>
<accession>V8PCU5</accession>
<evidence type="ECO:0000313" key="3">
    <source>
        <dbReference type="Proteomes" id="UP000018936"/>
    </source>
</evidence>
<feature type="region of interest" description="Disordered" evidence="1">
    <location>
        <begin position="1"/>
        <end position="71"/>
    </location>
</feature>
<comment type="caution">
    <text evidence="2">The sequence shown here is derived from an EMBL/GenBank/DDBJ whole genome shotgun (WGS) entry which is preliminary data.</text>
</comment>
<sequence length="169" mass="19122">MADQGSMEPTSAKQSKQSPRKARSASKEAANKIKAKALYSRKPTRAEERRQSALEKQFSRAQKQADQERATGERLNKAFTYLAASSLNSANFLGQWTHFLEQWYNNSNEMALTVRIRKAKPSCLNRNKKQEKKVSEKVGGAEGTKLDEDFKEMERAPKELLVIWQQAGG</sequence>
<dbReference type="AlphaFoldDB" id="V8PCU5"/>
<keyword evidence="3" id="KW-1185">Reference proteome</keyword>
<feature type="non-terminal residue" evidence="2">
    <location>
        <position position="1"/>
    </location>
</feature>
<protein>
    <submittedName>
        <fullName evidence="2">Endophilin-A1</fullName>
    </submittedName>
</protein>